<feature type="domain" description="Histidine kinase" evidence="17">
    <location>
        <begin position="559"/>
        <end position="781"/>
    </location>
</feature>
<evidence type="ECO:0000256" key="1">
    <source>
        <dbReference type="ARBA" id="ARBA00000085"/>
    </source>
</evidence>
<dbReference type="CDD" id="cd17546">
    <property type="entry name" value="REC_hyHK_CKI1_RcsC-like"/>
    <property type="match status" value="1"/>
</dbReference>
<dbReference type="SMART" id="SM00448">
    <property type="entry name" value="REC"/>
    <property type="match status" value="1"/>
</dbReference>
<dbReference type="InterPro" id="IPR003661">
    <property type="entry name" value="HisK_dim/P_dom"/>
</dbReference>
<keyword evidence="22" id="KW-1185">Reference proteome</keyword>
<dbReference type="GO" id="GO:0005524">
    <property type="term" value="F:ATP binding"/>
    <property type="evidence" value="ECO:0007669"/>
    <property type="project" value="UniProtKB-KW"/>
</dbReference>
<dbReference type="InterPro" id="IPR001789">
    <property type="entry name" value="Sig_transdc_resp-reg_receiver"/>
</dbReference>
<evidence type="ECO:0000256" key="2">
    <source>
        <dbReference type="ARBA" id="ARBA00004651"/>
    </source>
</evidence>
<keyword evidence="10" id="KW-0067">ATP-binding</keyword>
<evidence type="ECO:0000313" key="20">
    <source>
        <dbReference type="EMBL" id="SBT16957.1"/>
    </source>
</evidence>
<evidence type="ECO:0000256" key="15">
    <source>
        <dbReference type="SAM" id="Coils"/>
    </source>
</evidence>
<evidence type="ECO:0000256" key="10">
    <source>
        <dbReference type="ARBA" id="ARBA00022840"/>
    </source>
</evidence>
<sequence>MLINQSLKIVIIAAMCYFAAGWLGQAFAIPPGYATVIWPASGVAIAACLLFGYRPVMGVFLGSALVNISIGYSNTGQISFLIPVLIALGSSVQTAFSYALIRYFIGKKLQFYNIRHVLSFILLAGPIGCLVSASAGTFILYSFGVLSADQAPLNWLSWWLGDSVGVIVLVPWLAVLFRKHFSVYYDHPVRIIFALLIVAITTVTLSVSTAYFEFDKQRQAFNANADLSSTLLSERVKNSTDVLYGLVGYIRGSGQVSRQEFQDYSEVVMSQDRAIKALSVNHVLEAKDISDYEVTMSALYGFPFKVKQRNSEGNFEPVKVRDRYVSVGLIYPFEPNKKAAGFDVYSEASRRTAIKNAIRLNAAMPTSSITLIQNTKAVLIFLPAYKNQKLYAMATGLFEINDLSSRILDRNPVDGVEVYLVDRQANQAPYILASSKNALLSSDALLKGISEQAFPFYHRSMIPVGAHRWELIHVSHSEFIEQPWGTHFVLVGGLFVAGLLGWVLSLVFSHAAQVERQVAMRTKELSQANLALRESGEKLKQMSQEAQEANQAKSRFLANMSHEIRTPLNGMLGSLTLMKSQSMSTEQQKLVELAHQSGDALLDLVNDILDLSKIEAGELELEPEYFDLQDLLEDVSSLMRIKAQEKGLVLVAPQTLLSETMVFGDRLRIRQVLLNLLGNAIKFTETGGVVRLVAHQEVQAGNQATFKLQVVDSGIGISDSLQKRLFQRFKQADASTTRRYGGTGLGLAISKELIDAMMGEIGVESQLGQGATFWFELNLPIKETVLNELSSKTLQNVSKVYALGLEAEDKPYIQAMLQRWHVSSEFSDVLPNLNVINDGDILIVDESYLNDETRGAMVTIQNQVIVLVSQGSQTTEVERCGAASVYKPVHRKALFAALDSVQHRTSETVVDQTEPATSMDLQAKVLLVEDNLTNQIVAKGMLGLFGLSVDVAENGQVALDMMVQTTYDLIFMDCQMPVMDGYEAAREIRCLGTESATAKDVPVIALSANAMKGDDQLCFEAGMDDHVAKPISKDRLNEVINTWLGKKHQDV</sequence>
<dbReference type="EC" id="2.7.13.3" evidence="3"/>
<evidence type="ECO:0000256" key="11">
    <source>
        <dbReference type="ARBA" id="ARBA00022989"/>
    </source>
</evidence>
<dbReference type="Proteomes" id="UP000092871">
    <property type="component" value="Unassembled WGS sequence"/>
</dbReference>
<dbReference type="CDD" id="cd16922">
    <property type="entry name" value="HATPase_EvgS-ArcB-TorS-like"/>
    <property type="match status" value="1"/>
</dbReference>
<evidence type="ECO:0000259" key="18">
    <source>
        <dbReference type="PROSITE" id="PS50110"/>
    </source>
</evidence>
<feature type="transmembrane region" description="Helical" evidence="16">
    <location>
        <begin position="7"/>
        <end position="27"/>
    </location>
</feature>
<dbReference type="InterPro" id="IPR036097">
    <property type="entry name" value="HisK_dim/P_sf"/>
</dbReference>
<evidence type="ECO:0000259" key="19">
    <source>
        <dbReference type="PROSITE" id="PS50839"/>
    </source>
</evidence>
<dbReference type="Gene3D" id="3.30.565.10">
    <property type="entry name" value="Histidine kinase-like ATPase, C-terminal domain"/>
    <property type="match status" value="1"/>
</dbReference>
<dbReference type="GO" id="GO:0005886">
    <property type="term" value="C:plasma membrane"/>
    <property type="evidence" value="ECO:0007669"/>
    <property type="project" value="UniProtKB-SubCell"/>
</dbReference>
<dbReference type="FunFam" id="3.30.565.10:FF:000010">
    <property type="entry name" value="Sensor histidine kinase RcsC"/>
    <property type="match status" value="1"/>
</dbReference>
<gene>
    <name evidence="20" type="primary">barA_3</name>
    <name evidence="21" type="synonym">barA_5</name>
    <name evidence="20" type="ORF">MGA5115_01045</name>
    <name evidence="21" type="ORF">MGA5116_02703</name>
</gene>
<keyword evidence="6 20" id="KW-0808">Transferase</keyword>
<dbReference type="Pfam" id="PF03924">
    <property type="entry name" value="CHASE"/>
    <property type="match status" value="1"/>
</dbReference>
<evidence type="ECO:0000313" key="21">
    <source>
        <dbReference type="EMBL" id="SBT22092.1"/>
    </source>
</evidence>
<feature type="domain" description="CHASE" evidence="19">
    <location>
        <begin position="252"/>
        <end position="410"/>
    </location>
</feature>
<dbReference type="Gene3D" id="1.10.287.130">
    <property type="match status" value="1"/>
</dbReference>
<dbReference type="InterPro" id="IPR003594">
    <property type="entry name" value="HATPase_dom"/>
</dbReference>
<dbReference type="SUPFAM" id="SSF55874">
    <property type="entry name" value="ATPase domain of HSP90 chaperone/DNA topoisomerase II/histidine kinase"/>
    <property type="match status" value="1"/>
</dbReference>
<dbReference type="SMART" id="SM01079">
    <property type="entry name" value="CHASE"/>
    <property type="match status" value="1"/>
</dbReference>
<proteinExistence type="predicted"/>
<dbReference type="PROSITE" id="PS50110">
    <property type="entry name" value="RESPONSE_REGULATORY"/>
    <property type="match status" value="1"/>
</dbReference>
<evidence type="ECO:0000256" key="3">
    <source>
        <dbReference type="ARBA" id="ARBA00012438"/>
    </source>
</evidence>
<evidence type="ECO:0000313" key="23">
    <source>
        <dbReference type="Proteomes" id="UP000092871"/>
    </source>
</evidence>
<evidence type="ECO:0000256" key="7">
    <source>
        <dbReference type="ARBA" id="ARBA00022692"/>
    </source>
</evidence>
<dbReference type="Pfam" id="PF02518">
    <property type="entry name" value="HATPase_c"/>
    <property type="match status" value="1"/>
</dbReference>
<evidence type="ECO:0000256" key="5">
    <source>
        <dbReference type="ARBA" id="ARBA00022553"/>
    </source>
</evidence>
<comment type="subcellular location">
    <subcellularLocation>
        <location evidence="2">Cell membrane</location>
        <topology evidence="2">Multi-pass membrane protein</topology>
    </subcellularLocation>
</comment>
<dbReference type="EMBL" id="FLRB01000015">
    <property type="protein sequence ID" value="SBT22092.1"/>
    <property type="molecule type" value="Genomic_DNA"/>
</dbReference>
<evidence type="ECO:0000256" key="4">
    <source>
        <dbReference type="ARBA" id="ARBA00022475"/>
    </source>
</evidence>
<dbReference type="SMART" id="SM00388">
    <property type="entry name" value="HisKA"/>
    <property type="match status" value="1"/>
</dbReference>
<accession>A0A1C3JPF4</accession>
<dbReference type="FunFam" id="1.10.287.130:FF:000004">
    <property type="entry name" value="Ethylene receptor 1"/>
    <property type="match status" value="1"/>
</dbReference>
<dbReference type="GO" id="GO:0000155">
    <property type="term" value="F:phosphorelay sensor kinase activity"/>
    <property type="evidence" value="ECO:0007669"/>
    <property type="project" value="InterPro"/>
</dbReference>
<feature type="domain" description="Response regulatory" evidence="18">
    <location>
        <begin position="924"/>
        <end position="1044"/>
    </location>
</feature>
<dbReference type="AlphaFoldDB" id="A0A1C3JPF4"/>
<dbReference type="InterPro" id="IPR006189">
    <property type="entry name" value="CHASE_dom"/>
</dbReference>
<dbReference type="Proteomes" id="UP000092840">
    <property type="component" value="Unassembled WGS sequence"/>
</dbReference>
<dbReference type="InterPro" id="IPR042240">
    <property type="entry name" value="CHASE_sf"/>
</dbReference>
<dbReference type="SMART" id="SM00387">
    <property type="entry name" value="HATPase_c"/>
    <property type="match status" value="1"/>
</dbReference>
<dbReference type="EMBL" id="FLRA01000005">
    <property type="protein sequence ID" value="SBT16957.1"/>
    <property type="molecule type" value="Genomic_DNA"/>
</dbReference>
<feature type="transmembrane region" description="Helical" evidence="16">
    <location>
        <begin position="189"/>
        <end position="212"/>
    </location>
</feature>
<feature type="transmembrane region" description="Helical" evidence="16">
    <location>
        <begin position="80"/>
        <end position="105"/>
    </location>
</feature>
<dbReference type="SUPFAM" id="SSF47384">
    <property type="entry name" value="Homodimeric domain of signal transducing histidine kinase"/>
    <property type="match status" value="1"/>
</dbReference>
<protein>
    <recommendedName>
        <fullName evidence="3">histidine kinase</fullName>
        <ecNumber evidence="3">2.7.13.3</ecNumber>
    </recommendedName>
</protein>
<dbReference type="InterPro" id="IPR011006">
    <property type="entry name" value="CheY-like_superfamily"/>
</dbReference>
<dbReference type="PANTHER" id="PTHR45339">
    <property type="entry name" value="HYBRID SIGNAL TRANSDUCTION HISTIDINE KINASE J"/>
    <property type="match status" value="1"/>
</dbReference>
<feature type="transmembrane region" description="Helical" evidence="16">
    <location>
        <begin position="56"/>
        <end position="74"/>
    </location>
</feature>
<dbReference type="InterPro" id="IPR005467">
    <property type="entry name" value="His_kinase_dom"/>
</dbReference>
<dbReference type="Gene3D" id="3.30.450.350">
    <property type="entry name" value="CHASE domain"/>
    <property type="match status" value="1"/>
</dbReference>
<keyword evidence="12" id="KW-0902">Two-component regulatory system</keyword>
<reference evidence="20 23" key="1">
    <citation type="submission" date="2016-06" db="EMBL/GenBank/DDBJ databases">
        <authorList>
            <person name="Kjaerup R.B."/>
            <person name="Dalgaard T.S."/>
            <person name="Juul-Madsen H.R."/>
        </authorList>
    </citation>
    <scope>NUCLEOTIDE SEQUENCE [LARGE SCALE GENOMIC DNA]</scope>
    <source>
        <strain evidence="20 23">CECT 5115</strain>
    </source>
</reference>
<organism evidence="20 23">
    <name type="scientific">Marinomonas gallaica</name>
    <dbReference type="NCBI Taxonomy" id="1806667"/>
    <lineage>
        <taxon>Bacteria</taxon>
        <taxon>Pseudomonadati</taxon>
        <taxon>Pseudomonadota</taxon>
        <taxon>Gammaproteobacteria</taxon>
        <taxon>Oceanospirillales</taxon>
        <taxon>Oceanospirillaceae</taxon>
        <taxon>Marinomonas</taxon>
    </lineage>
</organism>
<keyword evidence="5 14" id="KW-0597">Phosphoprotein</keyword>
<evidence type="ECO:0000313" key="22">
    <source>
        <dbReference type="Proteomes" id="UP000092840"/>
    </source>
</evidence>
<dbReference type="CDD" id="cd00082">
    <property type="entry name" value="HisKA"/>
    <property type="match status" value="1"/>
</dbReference>
<evidence type="ECO:0000256" key="9">
    <source>
        <dbReference type="ARBA" id="ARBA00022777"/>
    </source>
</evidence>
<evidence type="ECO:0000256" key="12">
    <source>
        <dbReference type="ARBA" id="ARBA00023012"/>
    </source>
</evidence>
<evidence type="ECO:0000256" key="16">
    <source>
        <dbReference type="SAM" id="Phobius"/>
    </source>
</evidence>
<feature type="modified residue" description="4-aspartylphosphate" evidence="14">
    <location>
        <position position="973"/>
    </location>
</feature>
<dbReference type="PROSITE" id="PS50109">
    <property type="entry name" value="HIS_KIN"/>
    <property type="match status" value="1"/>
</dbReference>
<comment type="catalytic activity">
    <reaction evidence="1">
        <text>ATP + protein L-histidine = ADP + protein N-phospho-L-histidine.</text>
        <dbReference type="EC" id="2.7.13.3"/>
    </reaction>
</comment>
<keyword evidence="15" id="KW-0175">Coiled coil</keyword>
<dbReference type="Pfam" id="PF05231">
    <property type="entry name" value="MASE1"/>
    <property type="match status" value="1"/>
</dbReference>
<evidence type="ECO:0000256" key="14">
    <source>
        <dbReference type="PROSITE-ProRule" id="PRU00169"/>
    </source>
</evidence>
<dbReference type="Pfam" id="PF00512">
    <property type="entry name" value="HisKA"/>
    <property type="match status" value="1"/>
</dbReference>
<keyword evidence="11 16" id="KW-1133">Transmembrane helix</keyword>
<feature type="transmembrane region" description="Helical" evidence="16">
    <location>
        <begin position="33"/>
        <end position="51"/>
    </location>
</feature>
<reference evidence="21 22" key="2">
    <citation type="submission" date="2016-06" db="EMBL/GenBank/DDBJ databases">
        <authorList>
            <person name="Rodrigo-Torres L."/>
            <person name="Arahal D.R."/>
        </authorList>
    </citation>
    <scope>NUCLEOTIDE SEQUENCE [LARGE SCALE GENOMIC DNA]</scope>
    <source>
        <strain evidence="21 22">CECT 5116</strain>
    </source>
</reference>
<evidence type="ECO:0000256" key="6">
    <source>
        <dbReference type="ARBA" id="ARBA00022679"/>
    </source>
</evidence>
<dbReference type="Pfam" id="PF00072">
    <property type="entry name" value="Response_reg"/>
    <property type="match status" value="1"/>
</dbReference>
<keyword evidence="13 16" id="KW-0472">Membrane</keyword>
<dbReference type="SUPFAM" id="SSF52172">
    <property type="entry name" value="CheY-like"/>
    <property type="match status" value="1"/>
</dbReference>
<evidence type="ECO:0000256" key="8">
    <source>
        <dbReference type="ARBA" id="ARBA00022741"/>
    </source>
</evidence>
<feature type="transmembrane region" description="Helical" evidence="16">
    <location>
        <begin position="155"/>
        <end position="177"/>
    </location>
</feature>
<dbReference type="PANTHER" id="PTHR45339:SF5">
    <property type="entry name" value="HISTIDINE KINASE"/>
    <property type="match status" value="1"/>
</dbReference>
<keyword evidence="4" id="KW-1003">Cell membrane</keyword>
<dbReference type="InterPro" id="IPR036890">
    <property type="entry name" value="HATPase_C_sf"/>
</dbReference>
<keyword evidence="9 20" id="KW-0418">Kinase</keyword>
<dbReference type="PROSITE" id="PS50839">
    <property type="entry name" value="CHASE"/>
    <property type="match status" value="1"/>
</dbReference>
<dbReference type="InterPro" id="IPR007895">
    <property type="entry name" value="MASE1"/>
</dbReference>
<feature type="coiled-coil region" evidence="15">
    <location>
        <begin position="525"/>
        <end position="559"/>
    </location>
</feature>
<dbReference type="Gene3D" id="3.40.50.2300">
    <property type="match status" value="1"/>
</dbReference>
<feature type="transmembrane region" description="Helical" evidence="16">
    <location>
        <begin position="117"/>
        <end position="143"/>
    </location>
</feature>
<dbReference type="InterPro" id="IPR004358">
    <property type="entry name" value="Sig_transdc_His_kin-like_C"/>
</dbReference>
<evidence type="ECO:0000256" key="13">
    <source>
        <dbReference type="ARBA" id="ARBA00023136"/>
    </source>
</evidence>
<evidence type="ECO:0000259" key="17">
    <source>
        <dbReference type="PROSITE" id="PS50109"/>
    </source>
</evidence>
<name>A0A1C3JPF4_9GAMM</name>
<dbReference type="PRINTS" id="PR00344">
    <property type="entry name" value="BCTRLSENSOR"/>
</dbReference>
<keyword evidence="8" id="KW-0547">Nucleotide-binding</keyword>
<keyword evidence="7 16" id="KW-0812">Transmembrane</keyword>
<dbReference type="RefSeq" id="WP_170756330.1">
    <property type="nucleotide sequence ID" value="NZ_FLRA01000005.1"/>
</dbReference>